<protein>
    <submittedName>
        <fullName evidence="3">Two-component system transcriptional regulator, LuxR family</fullName>
    </submittedName>
</protein>
<reference evidence="3 4" key="1">
    <citation type="journal article" date="2015" name="Nature">
        <title>rRNA introns, odd ribosomes, and small enigmatic genomes across a large radiation of phyla.</title>
        <authorList>
            <person name="Brown C.T."/>
            <person name="Hug L.A."/>
            <person name="Thomas B.C."/>
            <person name="Sharon I."/>
            <person name="Castelle C.J."/>
            <person name="Singh A."/>
            <person name="Wilkins M.J."/>
            <person name="Williams K.H."/>
            <person name="Banfield J.F."/>
        </authorList>
    </citation>
    <scope>NUCLEOTIDE SEQUENCE [LARGE SCALE GENOMIC DNA]</scope>
</reference>
<dbReference type="AlphaFoldDB" id="A0A0G0HZG6"/>
<dbReference type="GO" id="GO:0003677">
    <property type="term" value="F:DNA binding"/>
    <property type="evidence" value="ECO:0007669"/>
    <property type="project" value="UniProtKB-KW"/>
</dbReference>
<dbReference type="Gene3D" id="1.10.10.10">
    <property type="entry name" value="Winged helix-like DNA-binding domain superfamily/Winged helix DNA-binding domain"/>
    <property type="match status" value="1"/>
</dbReference>
<dbReference type="InterPro" id="IPR036388">
    <property type="entry name" value="WH-like_DNA-bd_sf"/>
</dbReference>
<evidence type="ECO:0000313" key="3">
    <source>
        <dbReference type="EMBL" id="KKQ17414.1"/>
    </source>
</evidence>
<dbReference type="SMART" id="SM00421">
    <property type="entry name" value="HTH_LUXR"/>
    <property type="match status" value="1"/>
</dbReference>
<evidence type="ECO:0000313" key="4">
    <source>
        <dbReference type="Proteomes" id="UP000034508"/>
    </source>
</evidence>
<dbReference type="GO" id="GO:0006355">
    <property type="term" value="P:regulation of DNA-templated transcription"/>
    <property type="evidence" value="ECO:0007669"/>
    <property type="project" value="InterPro"/>
</dbReference>
<dbReference type="EMBL" id="LBSM01000019">
    <property type="protein sequence ID" value="KKQ17414.1"/>
    <property type="molecule type" value="Genomic_DNA"/>
</dbReference>
<sequence>MSEDRLTKREKEILDLVFEGKSSKDVAETLCVSKRTIDWHLTRIYEKLGVSNRFQAFRQLDSAFASS</sequence>
<dbReference type="InterPro" id="IPR039420">
    <property type="entry name" value="WalR-like"/>
</dbReference>
<dbReference type="PRINTS" id="PR00038">
    <property type="entry name" value="HTHLUXR"/>
</dbReference>
<dbReference type="InterPro" id="IPR016032">
    <property type="entry name" value="Sig_transdc_resp-reg_C-effctor"/>
</dbReference>
<name>A0A0G0HZG6_9BACT</name>
<feature type="domain" description="HTH luxR-type" evidence="2">
    <location>
        <begin position="1"/>
        <end position="64"/>
    </location>
</feature>
<dbReference type="SUPFAM" id="SSF46894">
    <property type="entry name" value="C-terminal effector domain of the bipartite response regulators"/>
    <property type="match status" value="1"/>
</dbReference>
<dbReference type="PANTHER" id="PTHR43214">
    <property type="entry name" value="TWO-COMPONENT RESPONSE REGULATOR"/>
    <property type="match status" value="1"/>
</dbReference>
<dbReference type="CDD" id="cd06170">
    <property type="entry name" value="LuxR_C_like"/>
    <property type="match status" value="1"/>
</dbReference>
<dbReference type="Pfam" id="PF00196">
    <property type="entry name" value="GerE"/>
    <property type="match status" value="1"/>
</dbReference>
<dbReference type="PROSITE" id="PS00622">
    <property type="entry name" value="HTH_LUXR_1"/>
    <property type="match status" value="1"/>
</dbReference>
<dbReference type="PROSITE" id="PS50043">
    <property type="entry name" value="HTH_LUXR_2"/>
    <property type="match status" value="1"/>
</dbReference>
<keyword evidence="1" id="KW-0238">DNA-binding</keyword>
<gene>
    <name evidence="3" type="ORF">US31_C0019G0001</name>
</gene>
<evidence type="ECO:0000259" key="2">
    <source>
        <dbReference type="PROSITE" id="PS50043"/>
    </source>
</evidence>
<organism evidence="3 4">
    <name type="scientific">Berkelbacteria bacterium GW2011_GWA1_36_9</name>
    <dbReference type="NCBI Taxonomy" id="1618331"/>
    <lineage>
        <taxon>Bacteria</taxon>
        <taxon>Candidatus Berkelbacteria</taxon>
    </lineage>
</organism>
<dbReference type="InterPro" id="IPR000792">
    <property type="entry name" value="Tscrpt_reg_LuxR_C"/>
</dbReference>
<comment type="caution">
    <text evidence="3">The sequence shown here is derived from an EMBL/GenBank/DDBJ whole genome shotgun (WGS) entry which is preliminary data.</text>
</comment>
<proteinExistence type="predicted"/>
<evidence type="ECO:0000256" key="1">
    <source>
        <dbReference type="ARBA" id="ARBA00023125"/>
    </source>
</evidence>
<dbReference type="Proteomes" id="UP000034508">
    <property type="component" value="Unassembled WGS sequence"/>
</dbReference>
<accession>A0A0G0HZG6</accession>